<dbReference type="Gene3D" id="1.10.357.10">
    <property type="entry name" value="Tetracycline Repressor, domain 2"/>
    <property type="match status" value="1"/>
</dbReference>
<dbReference type="RefSeq" id="WP_004095209.1">
    <property type="nucleotide sequence ID" value="NZ_AFGF01000079.1"/>
</dbReference>
<keyword evidence="5" id="KW-1185">Reference proteome</keyword>
<sequence length="203" mass="23646">METDELKNLILDKAKERFDRFGFKKTTMDEISHDCKISKKTIYEHFKDKEDLFISLFIRESRQVRDLIFAGISHIPDPLERLIELIRSAIAYFRQDNFLTRLLKDDDALFSAFLTVKYHVILEEELISLIATIIAEGKAQGKLRNVDEKVVAYVGLKLFQSFSYMRTMPISPEKDEQGYYTDALIDFMLHGLVKKDEALPGQQ</sequence>
<dbReference type="Gene3D" id="1.10.10.60">
    <property type="entry name" value="Homeodomain-like"/>
    <property type="match status" value="1"/>
</dbReference>
<dbReference type="SUPFAM" id="SSF48498">
    <property type="entry name" value="Tetracyclin repressor-like, C-terminal domain"/>
    <property type="match status" value="1"/>
</dbReference>
<dbReference type="PRINTS" id="PR00455">
    <property type="entry name" value="HTHTETR"/>
</dbReference>
<evidence type="ECO:0000313" key="5">
    <source>
        <dbReference type="Proteomes" id="UP000003240"/>
    </source>
</evidence>
<proteinExistence type="predicted"/>
<protein>
    <submittedName>
        <fullName evidence="4">TetR family transcriptional regulator</fullName>
    </submittedName>
</protein>
<feature type="domain" description="HTH tetR-type" evidence="3">
    <location>
        <begin position="4"/>
        <end position="64"/>
    </location>
</feature>
<comment type="caution">
    <text evidence="4">The sequence shown here is derived from an EMBL/GenBank/DDBJ whole genome shotgun (WGS) entry which is preliminary data.</text>
</comment>
<evidence type="ECO:0000256" key="2">
    <source>
        <dbReference type="PROSITE-ProRule" id="PRU00335"/>
    </source>
</evidence>
<feature type="DNA-binding region" description="H-T-H motif" evidence="2">
    <location>
        <begin position="27"/>
        <end position="46"/>
    </location>
</feature>
<dbReference type="Proteomes" id="UP000003240">
    <property type="component" value="Unassembled WGS sequence"/>
</dbReference>
<dbReference type="Pfam" id="PF00440">
    <property type="entry name" value="TetR_N"/>
    <property type="match status" value="1"/>
</dbReference>
<dbReference type="GO" id="GO:0006355">
    <property type="term" value="P:regulation of DNA-templated transcription"/>
    <property type="evidence" value="ECO:0007669"/>
    <property type="project" value="UniProtKB-ARBA"/>
</dbReference>
<dbReference type="GO" id="GO:0003677">
    <property type="term" value="F:DNA binding"/>
    <property type="evidence" value="ECO:0007669"/>
    <property type="project" value="UniProtKB-UniRule"/>
</dbReference>
<evidence type="ECO:0000313" key="4">
    <source>
        <dbReference type="EMBL" id="EGO64028.1"/>
    </source>
</evidence>
<keyword evidence="1 2" id="KW-0238">DNA-binding</keyword>
<name>F7NIQ5_9FIRM</name>
<evidence type="ECO:0000256" key="1">
    <source>
        <dbReference type="ARBA" id="ARBA00023125"/>
    </source>
</evidence>
<dbReference type="InterPro" id="IPR036271">
    <property type="entry name" value="Tet_transcr_reg_TetR-rel_C_sf"/>
</dbReference>
<dbReference type="SUPFAM" id="SSF46689">
    <property type="entry name" value="Homeodomain-like"/>
    <property type="match status" value="1"/>
</dbReference>
<dbReference type="PROSITE" id="PS50977">
    <property type="entry name" value="HTH_TETR_2"/>
    <property type="match status" value="1"/>
</dbReference>
<dbReference type="InterPro" id="IPR001647">
    <property type="entry name" value="HTH_TetR"/>
</dbReference>
<dbReference type="InterPro" id="IPR050109">
    <property type="entry name" value="HTH-type_TetR-like_transc_reg"/>
</dbReference>
<evidence type="ECO:0000259" key="3">
    <source>
        <dbReference type="PROSITE" id="PS50977"/>
    </source>
</evidence>
<gene>
    <name evidence="4" type="ORF">ALO_09789</name>
</gene>
<dbReference type="AlphaFoldDB" id="F7NIQ5"/>
<dbReference type="STRING" id="1009370.ALO_09789"/>
<dbReference type="PANTHER" id="PTHR30055">
    <property type="entry name" value="HTH-TYPE TRANSCRIPTIONAL REGULATOR RUTR"/>
    <property type="match status" value="1"/>
</dbReference>
<dbReference type="eggNOG" id="COG1309">
    <property type="taxonomic scope" value="Bacteria"/>
</dbReference>
<accession>F7NIQ5</accession>
<reference evidence="4 5" key="1">
    <citation type="journal article" date="2011" name="EMBO J.">
        <title>Structural diversity of bacterial flagellar motors.</title>
        <authorList>
            <person name="Chen S."/>
            <person name="Beeby M."/>
            <person name="Murphy G.E."/>
            <person name="Leadbetter J.R."/>
            <person name="Hendrixson D.R."/>
            <person name="Briegel A."/>
            <person name="Li Z."/>
            <person name="Shi J."/>
            <person name="Tocheva E.I."/>
            <person name="Muller A."/>
            <person name="Dobro M.J."/>
            <person name="Jensen G.J."/>
        </authorList>
    </citation>
    <scope>NUCLEOTIDE SEQUENCE [LARGE SCALE GENOMIC DNA]</scope>
    <source>
        <strain evidence="4 5">DSM 6540</strain>
    </source>
</reference>
<dbReference type="InterPro" id="IPR009057">
    <property type="entry name" value="Homeodomain-like_sf"/>
</dbReference>
<organism evidence="4 5">
    <name type="scientific">Acetonema longum DSM 6540</name>
    <dbReference type="NCBI Taxonomy" id="1009370"/>
    <lineage>
        <taxon>Bacteria</taxon>
        <taxon>Bacillati</taxon>
        <taxon>Bacillota</taxon>
        <taxon>Negativicutes</taxon>
        <taxon>Acetonemataceae</taxon>
        <taxon>Acetonema</taxon>
    </lineage>
</organism>
<dbReference type="OrthoDB" id="9785164at2"/>
<dbReference type="EMBL" id="AFGF01000079">
    <property type="protein sequence ID" value="EGO64028.1"/>
    <property type="molecule type" value="Genomic_DNA"/>
</dbReference>